<evidence type="ECO:0000313" key="1">
    <source>
        <dbReference type="EMBL" id="GGI58471.1"/>
    </source>
</evidence>
<sequence length="159" mass="18215">MNLSNDEALKILTSEYSNFCESRIQAHTSLYNNASPDATLLYLRELEQQNLGVIKENQHYGRGKKTYKDYVFKPNEKTIELYRGSAERLYKITEADVQKIIGISINEEAKTAQVKFTYNMVETPFKPIVLGRKGSCNATSNLEAEVTFVLYDTGWQLQK</sequence>
<dbReference type="Proteomes" id="UP000624701">
    <property type="component" value="Unassembled WGS sequence"/>
</dbReference>
<keyword evidence="2" id="KW-1185">Reference proteome</keyword>
<proteinExistence type="predicted"/>
<accession>A0ABQ2C2L9</accession>
<organism evidence="1 2">
    <name type="scientific">Winogradskyella haliclonae</name>
    <dbReference type="NCBI Taxonomy" id="2048558"/>
    <lineage>
        <taxon>Bacteria</taxon>
        <taxon>Pseudomonadati</taxon>
        <taxon>Bacteroidota</taxon>
        <taxon>Flavobacteriia</taxon>
        <taxon>Flavobacteriales</taxon>
        <taxon>Flavobacteriaceae</taxon>
        <taxon>Winogradskyella</taxon>
    </lineage>
</organism>
<gene>
    <name evidence="1" type="ORF">GCM10011444_27800</name>
</gene>
<dbReference type="EMBL" id="BMDQ01000006">
    <property type="protein sequence ID" value="GGI58471.1"/>
    <property type="molecule type" value="Genomic_DNA"/>
</dbReference>
<protein>
    <submittedName>
        <fullName evidence="1">Uncharacterized protein</fullName>
    </submittedName>
</protein>
<name>A0ABQ2C2L9_9FLAO</name>
<evidence type="ECO:0000313" key="2">
    <source>
        <dbReference type="Proteomes" id="UP000624701"/>
    </source>
</evidence>
<comment type="caution">
    <text evidence="1">The sequence shown here is derived from an EMBL/GenBank/DDBJ whole genome shotgun (WGS) entry which is preliminary data.</text>
</comment>
<reference evidence="2" key="1">
    <citation type="journal article" date="2019" name="Int. J. Syst. Evol. Microbiol.">
        <title>The Global Catalogue of Microorganisms (GCM) 10K type strain sequencing project: providing services to taxonomists for standard genome sequencing and annotation.</title>
        <authorList>
            <consortium name="The Broad Institute Genomics Platform"/>
            <consortium name="The Broad Institute Genome Sequencing Center for Infectious Disease"/>
            <person name="Wu L."/>
            <person name="Ma J."/>
        </authorList>
    </citation>
    <scope>NUCLEOTIDE SEQUENCE [LARGE SCALE GENOMIC DNA]</scope>
    <source>
        <strain evidence="2">CCM 8681</strain>
    </source>
</reference>